<reference evidence="4" key="1">
    <citation type="submission" date="2021-05" db="EMBL/GenBank/DDBJ databases">
        <authorList>
            <person name="Alioto T."/>
            <person name="Alioto T."/>
            <person name="Gomez Garrido J."/>
        </authorList>
    </citation>
    <scope>NUCLEOTIDE SEQUENCE</scope>
</reference>
<proteinExistence type="predicted"/>
<dbReference type="GO" id="GO:0045197">
    <property type="term" value="P:establishment or maintenance of epithelial cell apical/basal polarity"/>
    <property type="evidence" value="ECO:0007669"/>
    <property type="project" value="TreeGrafter"/>
</dbReference>
<dbReference type="Pfam" id="PF00595">
    <property type="entry name" value="PDZ"/>
    <property type="match status" value="4"/>
</dbReference>
<feature type="domain" description="PDZ" evidence="3">
    <location>
        <begin position="183"/>
        <end position="270"/>
    </location>
</feature>
<feature type="compositionally biased region" description="Polar residues" evidence="2">
    <location>
        <begin position="1289"/>
        <end position="1302"/>
    </location>
</feature>
<dbReference type="InterPro" id="IPR001478">
    <property type="entry name" value="PDZ"/>
</dbReference>
<feature type="compositionally biased region" description="Polar residues" evidence="2">
    <location>
        <begin position="280"/>
        <end position="295"/>
    </location>
</feature>
<dbReference type="GO" id="GO:0043113">
    <property type="term" value="P:receptor clustering"/>
    <property type="evidence" value="ECO:0007669"/>
    <property type="project" value="TreeGrafter"/>
</dbReference>
<dbReference type="PANTHER" id="PTHR23119:SF44">
    <property type="entry name" value="PROTEIN LAP4"/>
    <property type="match status" value="1"/>
</dbReference>
<dbReference type="GO" id="GO:0019901">
    <property type="term" value="F:protein kinase binding"/>
    <property type="evidence" value="ECO:0007669"/>
    <property type="project" value="TreeGrafter"/>
</dbReference>
<dbReference type="SMART" id="SM00228">
    <property type="entry name" value="PDZ"/>
    <property type="match status" value="4"/>
</dbReference>
<feature type="compositionally biased region" description="Polar residues" evidence="2">
    <location>
        <begin position="979"/>
        <end position="996"/>
    </location>
</feature>
<dbReference type="PROSITE" id="PS50106">
    <property type="entry name" value="PDZ"/>
    <property type="match status" value="4"/>
</dbReference>
<dbReference type="SUPFAM" id="SSF50156">
    <property type="entry name" value="PDZ domain-like"/>
    <property type="match status" value="4"/>
</dbReference>
<feature type="region of interest" description="Disordered" evidence="2">
    <location>
        <begin position="1038"/>
        <end position="1058"/>
    </location>
</feature>
<feature type="region of interest" description="Disordered" evidence="2">
    <location>
        <begin position="1129"/>
        <end position="1151"/>
    </location>
</feature>
<keyword evidence="1" id="KW-0175">Coiled coil</keyword>
<feature type="domain" description="PDZ" evidence="3">
    <location>
        <begin position="749"/>
        <end position="841"/>
    </location>
</feature>
<dbReference type="CDD" id="cd06703">
    <property type="entry name" value="PDZ2_Scribble-like"/>
    <property type="match status" value="1"/>
</dbReference>
<dbReference type="InterPro" id="IPR050614">
    <property type="entry name" value="Synaptic_Scaffolding_LAP-MAGUK"/>
</dbReference>
<dbReference type="InterPro" id="IPR036034">
    <property type="entry name" value="PDZ_sf"/>
</dbReference>
<feature type="region of interest" description="Disordered" evidence="2">
    <location>
        <begin position="1"/>
        <end position="102"/>
    </location>
</feature>
<dbReference type="GO" id="GO:0045211">
    <property type="term" value="C:postsynaptic membrane"/>
    <property type="evidence" value="ECO:0007669"/>
    <property type="project" value="TreeGrafter"/>
</dbReference>
<dbReference type="CDD" id="cd06704">
    <property type="entry name" value="PDZ1_Scribble-like"/>
    <property type="match status" value="1"/>
</dbReference>
<sequence>MMSETGKDGQTSFVRQNTPHPKELKEKAKKLFNKSKSPNSSLTTEEMVMDGMKNMLKPDTPAASDTEHMSERSVTPHSDVLPPSENYADSTQISERVDSPETEEDYEQAEDMALKAKPPVEAVENVSTRGGNEESQSVAATGGEINTVGLPLTYPTPPESVREGDLTSSHNETDGLSAIEYREIHIERTQAGLGISIAGGVGSTPFKGDDDGIFISRVTEGGPADLADLRVGDKVLAVNGRSLLGADHYTAVEFLRAAGAVLILNVCREVARLPTGARSELTSTSSTPTFRSVTTSSSLSNSRAPSAASHHSVSASELPPNPPVHSNGPLPYDSTATAPVKSKKVPEPLTGMTEPPTRTYRIYTTLIRDQNGLGFSIAGGKGCKSGSNTDTIFISRITEGGAAERDGKLQIGDRIVSINGVDVEGARHDQAVSMLTGLERFVRIVAERPVSLASPGFDARPPLNYGKSTSSPYSPNSYMANRPNFRTSSPLSPTTTVTPNAAPATNGKPSVVPNTKPRPAPRKLTSSSSVSSETTEAPPTPAPQGPLPAHPITNEEFQAMIPPHFLGKPSETTVSTVTKQEPTQVVTLTIQQPAENGMINGIVFPDSPKTIGKVTETITKSTFTETVVTRVTDNKYIAPVIIEDVVLPKSGPLGFSIIGGTDHSCIPFGQHRPGIFISHIVPGGVAANSGKLRMGDRILAVNGKDMSRVTHEEAVLALLEPCQEIVLKIQHDPHPEGFQLNVIVIFPLEITLLRQESEKLGMHIKGGLRGQRGNPLDKNDEGVFITKINSGGAAKRDGRLKVGMRLLEVNGVSLLGASHQEAVNTLRYSGHQISLTVCKGYERGDIERRTSTSEGSRSMTQSMSSLDREDLDTDVFKQEEEMKKEMVEWEKQEEEERRENNLELDEVREKSTPEMVLDVVKAAEQLALVGAKENPGAAIPPKSPGPGSRSAGESIKTTTVVMSKHTLQTPQTPPPERSPVSSQLGSRVSSPSSSADTLIPAYSARTTKIQYIPNAPELTDQGNKPAAAPLKKKVRFGSDLSQSTPQLPIKYNSPPKPAVGPLPLREILTGSIQSSPSKFKSELNLSSSACPPLSVKLKDIPEPKSPVKIKEQICTVVAKDLGVKSTPEVDIVPSRRSPPQSIEQTDRSTPTLKTNQISLSHENLKKIVSESDQLRDVKQETRTVSYVPVPFTLVTPYFYPAVLQHNPLILTPVPSTSQPNHTYLTAEVNPSQATQTSLSFEEYCTNSNRALEPTASSQTSKIPIKPALSPQTSKRPVPLKKTKSESEQPSHSLDNVSTDSNALQTNSYRTNLQLFGYKPVTSECTKHKVLTNEITKPGTTGDNSTVSRTTGNNLYHCRPVSVVSEEEYYSFPSDTSEQAPPVNYSTLPRTISSPSWQEIFANTPPLQLPDPSSSLESALSIDPIVGSRAPSARPIPHPNKVGIAFSISLVVHW</sequence>
<name>A0A8D8S3Z6_9HEMI</name>
<protein>
    <submittedName>
        <fullName evidence="4">Protein lap4</fullName>
    </submittedName>
</protein>
<feature type="region of interest" description="Disordered" evidence="2">
    <location>
        <begin position="846"/>
        <end position="873"/>
    </location>
</feature>
<feature type="region of interest" description="Disordered" evidence="2">
    <location>
        <begin position="277"/>
        <end position="356"/>
    </location>
</feature>
<feature type="compositionally biased region" description="Low complexity" evidence="2">
    <location>
        <begin position="525"/>
        <end position="537"/>
    </location>
</feature>
<feature type="compositionally biased region" description="Polar residues" evidence="2">
    <location>
        <begin position="1250"/>
        <end position="1261"/>
    </location>
</feature>
<feature type="region of interest" description="Disordered" evidence="2">
    <location>
        <begin position="965"/>
        <end position="999"/>
    </location>
</feature>
<dbReference type="GO" id="GO:0016323">
    <property type="term" value="C:basolateral plasma membrane"/>
    <property type="evidence" value="ECO:0007669"/>
    <property type="project" value="TreeGrafter"/>
</dbReference>
<dbReference type="FunFam" id="2.30.42.10:FF:000074">
    <property type="entry name" value="protein scribble homolog isoform X2"/>
    <property type="match status" value="1"/>
</dbReference>
<evidence type="ECO:0000256" key="2">
    <source>
        <dbReference type="SAM" id="MobiDB-lite"/>
    </source>
</evidence>
<dbReference type="GO" id="GO:0014069">
    <property type="term" value="C:postsynaptic density"/>
    <property type="evidence" value="ECO:0007669"/>
    <property type="project" value="TreeGrafter"/>
</dbReference>
<dbReference type="GO" id="GO:0098968">
    <property type="term" value="P:neurotransmitter receptor transport postsynaptic membrane to endosome"/>
    <property type="evidence" value="ECO:0007669"/>
    <property type="project" value="TreeGrafter"/>
</dbReference>
<feature type="region of interest" description="Disordered" evidence="2">
    <location>
        <begin position="1250"/>
        <end position="1302"/>
    </location>
</feature>
<dbReference type="PANTHER" id="PTHR23119">
    <property type="entry name" value="DISCS LARGE"/>
    <property type="match status" value="1"/>
</dbReference>
<feature type="domain" description="PDZ" evidence="3">
    <location>
        <begin position="363"/>
        <end position="450"/>
    </location>
</feature>
<evidence type="ECO:0000313" key="4">
    <source>
        <dbReference type="EMBL" id="CAG6659517.1"/>
    </source>
</evidence>
<dbReference type="GO" id="GO:0005912">
    <property type="term" value="C:adherens junction"/>
    <property type="evidence" value="ECO:0007669"/>
    <property type="project" value="TreeGrafter"/>
</dbReference>
<feature type="compositionally biased region" description="Low complexity" evidence="2">
    <location>
        <begin position="296"/>
        <end position="316"/>
    </location>
</feature>
<dbReference type="CDD" id="cd06702">
    <property type="entry name" value="PDZ3_Scribble-like"/>
    <property type="match status" value="1"/>
</dbReference>
<feature type="compositionally biased region" description="Low complexity" evidence="2">
    <location>
        <begin position="487"/>
        <end position="506"/>
    </location>
</feature>
<dbReference type="EMBL" id="HBUF01194474">
    <property type="protein sequence ID" value="CAG6659517.1"/>
    <property type="molecule type" value="Transcribed_RNA"/>
</dbReference>
<evidence type="ECO:0000256" key="1">
    <source>
        <dbReference type="SAM" id="Coils"/>
    </source>
</evidence>
<dbReference type="CDD" id="cd06701">
    <property type="entry name" value="PDZ4_Scribble-like"/>
    <property type="match status" value="1"/>
</dbReference>
<feature type="compositionally biased region" description="Polar residues" evidence="2">
    <location>
        <begin position="466"/>
        <end position="479"/>
    </location>
</feature>
<accession>A0A8D8S3Z6</accession>
<feature type="compositionally biased region" description="Polar residues" evidence="2">
    <location>
        <begin position="1137"/>
        <end position="1151"/>
    </location>
</feature>
<feature type="compositionally biased region" description="Polar residues" evidence="2">
    <location>
        <begin position="34"/>
        <end position="44"/>
    </location>
</feature>
<feature type="region of interest" description="Disordered" evidence="2">
    <location>
        <begin position="453"/>
        <end position="551"/>
    </location>
</feature>
<evidence type="ECO:0000259" key="3">
    <source>
        <dbReference type="PROSITE" id="PS50106"/>
    </source>
</evidence>
<dbReference type="Gene3D" id="2.30.42.10">
    <property type="match status" value="4"/>
</dbReference>
<dbReference type="GO" id="GO:0098609">
    <property type="term" value="P:cell-cell adhesion"/>
    <property type="evidence" value="ECO:0007669"/>
    <property type="project" value="TreeGrafter"/>
</dbReference>
<dbReference type="GO" id="GO:0098887">
    <property type="term" value="P:neurotransmitter receptor transport, endosome to postsynaptic membrane"/>
    <property type="evidence" value="ECO:0007669"/>
    <property type="project" value="TreeGrafter"/>
</dbReference>
<feature type="coiled-coil region" evidence="1">
    <location>
        <begin position="877"/>
        <end position="910"/>
    </location>
</feature>
<feature type="compositionally biased region" description="Pro residues" evidence="2">
    <location>
        <begin position="538"/>
        <end position="549"/>
    </location>
</feature>
<feature type="compositionally biased region" description="Polar residues" evidence="2">
    <location>
        <begin position="8"/>
        <end position="19"/>
    </location>
</feature>
<feature type="domain" description="PDZ" evidence="3">
    <location>
        <begin position="649"/>
        <end position="733"/>
    </location>
</feature>
<feature type="region of interest" description="Disordered" evidence="2">
    <location>
        <begin position="933"/>
        <end position="953"/>
    </location>
</feature>
<organism evidence="4">
    <name type="scientific">Cacopsylla melanoneura</name>
    <dbReference type="NCBI Taxonomy" id="428564"/>
    <lineage>
        <taxon>Eukaryota</taxon>
        <taxon>Metazoa</taxon>
        <taxon>Ecdysozoa</taxon>
        <taxon>Arthropoda</taxon>
        <taxon>Hexapoda</taxon>
        <taxon>Insecta</taxon>
        <taxon>Pterygota</taxon>
        <taxon>Neoptera</taxon>
        <taxon>Paraneoptera</taxon>
        <taxon>Hemiptera</taxon>
        <taxon>Sternorrhyncha</taxon>
        <taxon>Psylloidea</taxon>
        <taxon>Psyllidae</taxon>
        <taxon>Psyllinae</taxon>
        <taxon>Cacopsylla</taxon>
    </lineage>
</organism>